<comment type="caution">
    <text evidence="2">The sequence shown here is derived from an EMBL/GenBank/DDBJ whole genome shotgun (WGS) entry which is preliminary data.</text>
</comment>
<feature type="compositionally biased region" description="Basic and acidic residues" evidence="1">
    <location>
        <begin position="54"/>
        <end position="64"/>
    </location>
</feature>
<reference evidence="2 3" key="1">
    <citation type="submission" date="2023-05" db="EMBL/GenBank/DDBJ databases">
        <authorList>
            <person name="Zhang X."/>
        </authorList>
    </citation>
    <scope>NUCLEOTIDE SEQUENCE [LARGE SCALE GENOMIC DNA]</scope>
    <source>
        <strain evidence="2 3">DM2B3-1</strain>
    </source>
</reference>
<gene>
    <name evidence="2" type="ORF">QNI19_36005</name>
</gene>
<sequence length="64" mass="7295">MRETGRTHGCAPTLVRKNTYVVGWQQSGDLPCVNRSQVTQKKYPKYGQNCNGRQNDRATVRRGK</sequence>
<evidence type="ECO:0000256" key="1">
    <source>
        <dbReference type="SAM" id="MobiDB-lite"/>
    </source>
</evidence>
<proteinExistence type="predicted"/>
<evidence type="ECO:0000313" key="2">
    <source>
        <dbReference type="EMBL" id="MDJ1498395.1"/>
    </source>
</evidence>
<accession>A0ABT7CZK1</accession>
<name>A0ABT7CZK1_9BACT</name>
<dbReference type="RefSeq" id="WP_314004786.1">
    <property type="nucleotide sequence ID" value="NZ_JASJOT010000046.1"/>
</dbReference>
<dbReference type="EMBL" id="JASJOT010000046">
    <property type="protein sequence ID" value="MDJ1498395.1"/>
    <property type="molecule type" value="Genomic_DNA"/>
</dbReference>
<feature type="region of interest" description="Disordered" evidence="1">
    <location>
        <begin position="44"/>
        <end position="64"/>
    </location>
</feature>
<evidence type="ECO:0000313" key="3">
    <source>
        <dbReference type="Proteomes" id="UP001228581"/>
    </source>
</evidence>
<protein>
    <submittedName>
        <fullName evidence="2">Uncharacterized protein</fullName>
    </submittedName>
</protein>
<organism evidence="2 3">
    <name type="scientific">Xanthocytophaga flava</name>
    <dbReference type="NCBI Taxonomy" id="3048013"/>
    <lineage>
        <taxon>Bacteria</taxon>
        <taxon>Pseudomonadati</taxon>
        <taxon>Bacteroidota</taxon>
        <taxon>Cytophagia</taxon>
        <taxon>Cytophagales</taxon>
        <taxon>Rhodocytophagaceae</taxon>
        <taxon>Xanthocytophaga</taxon>
    </lineage>
</organism>
<keyword evidence="3" id="KW-1185">Reference proteome</keyword>
<dbReference type="Proteomes" id="UP001228581">
    <property type="component" value="Unassembled WGS sequence"/>
</dbReference>